<dbReference type="Proteomes" id="UP000284706">
    <property type="component" value="Unassembled WGS sequence"/>
</dbReference>
<proteinExistence type="predicted"/>
<sequence>MQTGDLKVNTQSAASAVVDDSAEGSSSAEVDDTHDDTVESTPPPDDAMAVDATHINVQQSGLTTDEILGDDDDDMDAASKVAFATTLLNEQLEKISLANLESILYVFRQVLEESTPGQGLHSDALRGLIFASGLKYVCKKDEETMLELIYLYELVNKQNLATPASTLGSEDDELQGMLMLGKAAWDELLGSISPATVNTIVYLLPQSLDEIASHDERWAAAFATFSCAKYLQFHHCETWSDLMTVLSMLGDALRGDEERMLQHLAQIGILLGVTLLAAGEHVSGPTRNAGFFGVTSSISDQSAAMGHGPQSEDLSLLKHGTSLLGSVAANGDMDDLESCIEMLRLGLTEISFANPQYTAGLNNLAVAVHTRLEHRGNPQDLDESISLYRQVLDLQPSPHPVRPRSLNNLATGLSTRFKHRGNPDDLDECISLHRQALELFPSPHPDRSMSLNNLAVGLSTRFKQRGDPHDLDESITLHRQALDLCPSPHPDRSMSLNNLATGL</sequence>
<feature type="non-terminal residue" evidence="2">
    <location>
        <position position="503"/>
    </location>
</feature>
<gene>
    <name evidence="2" type="ORF">CVT26_011857</name>
</gene>
<evidence type="ECO:0000313" key="2">
    <source>
        <dbReference type="EMBL" id="PPQ78852.1"/>
    </source>
</evidence>
<evidence type="ECO:0000256" key="1">
    <source>
        <dbReference type="SAM" id="MobiDB-lite"/>
    </source>
</evidence>
<keyword evidence="3" id="KW-1185">Reference proteome</keyword>
<dbReference type="InterPro" id="IPR011990">
    <property type="entry name" value="TPR-like_helical_dom_sf"/>
</dbReference>
<protein>
    <submittedName>
        <fullName evidence="2">Uncharacterized protein</fullName>
    </submittedName>
</protein>
<feature type="compositionally biased region" description="Polar residues" evidence="1">
    <location>
        <begin position="1"/>
        <end position="11"/>
    </location>
</feature>
<organism evidence="2 3">
    <name type="scientific">Gymnopilus dilepis</name>
    <dbReference type="NCBI Taxonomy" id="231916"/>
    <lineage>
        <taxon>Eukaryota</taxon>
        <taxon>Fungi</taxon>
        <taxon>Dikarya</taxon>
        <taxon>Basidiomycota</taxon>
        <taxon>Agaricomycotina</taxon>
        <taxon>Agaricomycetes</taxon>
        <taxon>Agaricomycetidae</taxon>
        <taxon>Agaricales</taxon>
        <taxon>Agaricineae</taxon>
        <taxon>Hymenogastraceae</taxon>
        <taxon>Gymnopilus</taxon>
    </lineage>
</organism>
<dbReference type="EMBL" id="NHYE01005033">
    <property type="protein sequence ID" value="PPQ78852.1"/>
    <property type="molecule type" value="Genomic_DNA"/>
</dbReference>
<dbReference type="Gene3D" id="1.25.40.10">
    <property type="entry name" value="Tetratricopeptide repeat domain"/>
    <property type="match status" value="1"/>
</dbReference>
<feature type="region of interest" description="Disordered" evidence="1">
    <location>
        <begin position="1"/>
        <end position="48"/>
    </location>
</feature>
<dbReference type="OrthoDB" id="3217196at2759"/>
<accession>A0A409WK32</accession>
<feature type="compositionally biased region" description="Low complexity" evidence="1">
    <location>
        <begin position="12"/>
        <end position="28"/>
    </location>
</feature>
<dbReference type="STRING" id="231916.A0A409WK32"/>
<dbReference type="AlphaFoldDB" id="A0A409WK32"/>
<dbReference type="SUPFAM" id="SSF81901">
    <property type="entry name" value="HCP-like"/>
    <property type="match status" value="1"/>
</dbReference>
<name>A0A409WK32_9AGAR</name>
<dbReference type="InParanoid" id="A0A409WK32"/>
<comment type="caution">
    <text evidence="2">The sequence shown here is derived from an EMBL/GenBank/DDBJ whole genome shotgun (WGS) entry which is preliminary data.</text>
</comment>
<reference evidence="2 3" key="1">
    <citation type="journal article" date="2018" name="Evol. Lett.">
        <title>Horizontal gene cluster transfer increased hallucinogenic mushroom diversity.</title>
        <authorList>
            <person name="Reynolds H.T."/>
            <person name="Vijayakumar V."/>
            <person name="Gluck-Thaler E."/>
            <person name="Korotkin H.B."/>
            <person name="Matheny P.B."/>
            <person name="Slot J.C."/>
        </authorList>
    </citation>
    <scope>NUCLEOTIDE SEQUENCE [LARGE SCALE GENOMIC DNA]</scope>
    <source>
        <strain evidence="2 3">SRW20</strain>
    </source>
</reference>
<evidence type="ECO:0000313" key="3">
    <source>
        <dbReference type="Proteomes" id="UP000284706"/>
    </source>
</evidence>